<reference evidence="3" key="1">
    <citation type="submission" date="2013-06" db="EMBL/GenBank/DDBJ databases">
        <authorList>
            <person name="Zhao Q."/>
        </authorList>
    </citation>
    <scope>NUCLEOTIDE SEQUENCE</scope>
    <source>
        <strain evidence="3">cv. W1943</strain>
    </source>
</reference>
<proteinExistence type="predicted"/>
<sequence>MALPAAPTGRGGDDGSGEYGWRRRRLPAREECRWRHNSVGGGRRRLRYPPGCLEQEGGLAGVLGVSPGDWRGGRRFRPGSAGVEQARRAAACARAHLGDAGAEVGEEAARRGGASEARSRPSAILGDLHRGKNICSDRQRKADSVFRLVQLQFNWKTSSPSSSPPRTQEHSERGGDSRTGGIDVVFGRDSAAVAGEEGADGGCAGGVRRRRWRTWDEMVASDSIHYFIRHMCRRPGLVSLLCRVIGVFLCCASVSRRGVSRVGGARGGDGAAHLAAAALHAGVVASGAPKVVRCSRSRPTPAAAIPYFSAPSPARKVTVAVEQRGKDGNGFSDCTAASNI</sequence>
<feature type="compositionally biased region" description="Low complexity" evidence="1">
    <location>
        <begin position="111"/>
        <end position="123"/>
    </location>
</feature>
<dbReference type="AlphaFoldDB" id="A0A0E0QNY0"/>
<feature type="region of interest" description="Disordered" evidence="1">
    <location>
        <begin position="156"/>
        <end position="182"/>
    </location>
</feature>
<dbReference type="HOGENOM" id="CLU_840412_0_0_1"/>
<feature type="region of interest" description="Disordered" evidence="1">
    <location>
        <begin position="104"/>
        <end position="123"/>
    </location>
</feature>
<evidence type="ECO:0000313" key="2">
    <source>
        <dbReference type="EnsemblPlants" id="ORUFI09G03680.1"/>
    </source>
</evidence>
<protein>
    <submittedName>
        <fullName evidence="2">Uncharacterized protein</fullName>
    </submittedName>
</protein>
<reference evidence="2" key="2">
    <citation type="submission" date="2015-06" db="UniProtKB">
        <authorList>
            <consortium name="EnsemblPlants"/>
        </authorList>
    </citation>
    <scope>IDENTIFICATION</scope>
</reference>
<organism evidence="2 3">
    <name type="scientific">Oryza rufipogon</name>
    <name type="common">Brownbeard rice</name>
    <name type="synonym">Asian wild rice</name>
    <dbReference type="NCBI Taxonomy" id="4529"/>
    <lineage>
        <taxon>Eukaryota</taxon>
        <taxon>Viridiplantae</taxon>
        <taxon>Streptophyta</taxon>
        <taxon>Embryophyta</taxon>
        <taxon>Tracheophyta</taxon>
        <taxon>Spermatophyta</taxon>
        <taxon>Magnoliopsida</taxon>
        <taxon>Liliopsida</taxon>
        <taxon>Poales</taxon>
        <taxon>Poaceae</taxon>
        <taxon>BOP clade</taxon>
        <taxon>Oryzoideae</taxon>
        <taxon>Oryzeae</taxon>
        <taxon>Oryzinae</taxon>
        <taxon>Oryza</taxon>
    </lineage>
</organism>
<dbReference type="EnsemblPlants" id="ORUFI09G03680.1">
    <property type="protein sequence ID" value="ORUFI09G03680.1"/>
    <property type="gene ID" value="ORUFI09G03680"/>
</dbReference>
<name>A0A0E0QNY0_ORYRU</name>
<dbReference type="Proteomes" id="UP000008022">
    <property type="component" value="Unassembled WGS sequence"/>
</dbReference>
<feature type="compositionally biased region" description="Basic and acidic residues" evidence="1">
    <location>
        <begin position="167"/>
        <end position="176"/>
    </location>
</feature>
<accession>A0A0E0QNY0</accession>
<keyword evidence="3" id="KW-1185">Reference proteome</keyword>
<evidence type="ECO:0000313" key="3">
    <source>
        <dbReference type="Proteomes" id="UP000008022"/>
    </source>
</evidence>
<evidence type="ECO:0000256" key="1">
    <source>
        <dbReference type="SAM" id="MobiDB-lite"/>
    </source>
</evidence>
<dbReference type="Gramene" id="ORUFI09G03680.1">
    <property type="protein sequence ID" value="ORUFI09G03680.1"/>
    <property type="gene ID" value="ORUFI09G03680"/>
</dbReference>
<feature type="region of interest" description="Disordered" evidence="1">
    <location>
        <begin position="1"/>
        <end position="22"/>
    </location>
</feature>